<gene>
    <name evidence="17" type="ORF">I3679_017265</name>
</gene>
<dbReference type="Gene3D" id="3.30.1360.60">
    <property type="entry name" value="Glucose permease domain IIB"/>
    <property type="match status" value="1"/>
</dbReference>
<evidence type="ECO:0000256" key="13">
    <source>
        <dbReference type="ARBA" id="ARBA00043021"/>
    </source>
</evidence>
<feature type="domain" description="PTS EIIB type-1" evidence="16">
    <location>
        <begin position="9"/>
        <end position="90"/>
    </location>
</feature>
<dbReference type="EC" id="2.7.1.192" evidence="11"/>
<proteinExistence type="predicted"/>
<reference evidence="17" key="1">
    <citation type="submission" date="2021-05" db="EMBL/GenBank/DDBJ databases">
        <title>First report of NDM-5 and VEB-6 producing Proteus mirabilis isolated from blood of a sepsis patient in Kolkata, India.</title>
        <authorList>
            <person name="Halder G."/>
            <person name="Chaudhuri B."/>
            <person name="Dutta S."/>
        </authorList>
    </citation>
    <scope>NUCLEOTIDE SEQUENCE [LARGE SCALE GENOMIC DNA]</scope>
    <source>
        <strain evidence="17">7049</strain>
    </source>
</reference>
<evidence type="ECO:0000259" key="16">
    <source>
        <dbReference type="PROSITE" id="PS51098"/>
    </source>
</evidence>
<dbReference type="GO" id="GO:0016301">
    <property type="term" value="F:kinase activity"/>
    <property type="evidence" value="ECO:0007669"/>
    <property type="project" value="UniProtKB-KW"/>
</dbReference>
<evidence type="ECO:0000256" key="4">
    <source>
        <dbReference type="ARBA" id="ARBA00022597"/>
    </source>
</evidence>
<evidence type="ECO:0000256" key="2">
    <source>
        <dbReference type="ARBA" id="ARBA00022448"/>
    </source>
</evidence>
<feature type="active site" description="Phosphocysteine intermediate; for EIIB activity" evidence="15">
    <location>
        <position position="31"/>
    </location>
</feature>
<dbReference type="FunFam" id="3.30.1360.60:FF:000001">
    <property type="entry name" value="PTS system glucose-specific IIBC component PtsG"/>
    <property type="match status" value="1"/>
</dbReference>
<evidence type="ECO:0000256" key="6">
    <source>
        <dbReference type="ARBA" id="ARBA00022683"/>
    </source>
</evidence>
<keyword evidence="3" id="KW-1003">Cell membrane</keyword>
<dbReference type="InterPro" id="IPR018113">
    <property type="entry name" value="PTrfase_EIIB_Cys"/>
</dbReference>
<dbReference type="PANTHER" id="PTHR30175:SF3">
    <property type="entry name" value="PTS SYSTEM N-ACETYLMURAMIC ACID-SPECIFIC EIIBC COMPONENT"/>
    <property type="match status" value="1"/>
</dbReference>
<evidence type="ECO:0000256" key="9">
    <source>
        <dbReference type="ARBA" id="ARBA00022989"/>
    </source>
</evidence>
<name>A0ABD5LZZ4_PROMI</name>
<evidence type="ECO:0000256" key="15">
    <source>
        <dbReference type="PROSITE-ProRule" id="PRU00421"/>
    </source>
</evidence>
<keyword evidence="5" id="KW-0808">Transferase</keyword>
<keyword evidence="4" id="KW-0762">Sugar transport</keyword>
<dbReference type="PROSITE" id="PS01035">
    <property type="entry name" value="PTS_EIIB_TYPE_1_CYS"/>
    <property type="match status" value="1"/>
</dbReference>
<dbReference type="InterPro" id="IPR001996">
    <property type="entry name" value="PTS_IIB_1"/>
</dbReference>
<dbReference type="InterPro" id="IPR036878">
    <property type="entry name" value="Glu_permease_IIB"/>
</dbReference>
<keyword evidence="2" id="KW-0813">Transport</keyword>
<keyword evidence="9" id="KW-1133">Transmembrane helix</keyword>
<dbReference type="SUPFAM" id="SSF55604">
    <property type="entry name" value="Glucose permease domain IIB"/>
    <property type="match status" value="1"/>
</dbReference>
<comment type="catalytic activity">
    <reaction evidence="14">
        <text>N-acetyl-beta-D-muramate(out) + N(pros)-phospho-L-histidyl-[protein] = N-acetyl-beta-D-muramate 6-phosphate(in) + L-histidyl-[protein]</text>
        <dbReference type="Rhea" id="RHEA:33399"/>
        <dbReference type="Rhea" id="RHEA-COMP:9745"/>
        <dbReference type="Rhea" id="RHEA-COMP:9746"/>
        <dbReference type="ChEBI" id="CHEBI:29979"/>
        <dbReference type="ChEBI" id="CHEBI:58721"/>
        <dbReference type="ChEBI" id="CHEBI:64837"/>
        <dbReference type="ChEBI" id="CHEBI:64848"/>
        <dbReference type="EC" id="2.7.1.192"/>
    </reaction>
</comment>
<dbReference type="InterPro" id="IPR050558">
    <property type="entry name" value="PTS_Sugar-Specific_Components"/>
</dbReference>
<evidence type="ECO:0000256" key="5">
    <source>
        <dbReference type="ARBA" id="ARBA00022679"/>
    </source>
</evidence>
<evidence type="ECO:0000313" key="17">
    <source>
        <dbReference type="EMBL" id="MEY2344994.1"/>
    </source>
</evidence>
<evidence type="ECO:0000256" key="11">
    <source>
        <dbReference type="ARBA" id="ARBA00039021"/>
    </source>
</evidence>
<organism evidence="17">
    <name type="scientific">Proteus mirabilis</name>
    <dbReference type="NCBI Taxonomy" id="584"/>
    <lineage>
        <taxon>Bacteria</taxon>
        <taxon>Pseudomonadati</taxon>
        <taxon>Pseudomonadota</taxon>
        <taxon>Gammaproteobacteria</taxon>
        <taxon>Enterobacterales</taxon>
        <taxon>Morganellaceae</taxon>
        <taxon>Proteus</taxon>
    </lineage>
</organism>
<evidence type="ECO:0000256" key="1">
    <source>
        <dbReference type="ARBA" id="ARBA00004651"/>
    </source>
</evidence>
<dbReference type="CDD" id="cd00212">
    <property type="entry name" value="PTS_IIB_glc"/>
    <property type="match status" value="1"/>
</dbReference>
<protein>
    <recommendedName>
        <fullName evidence="12">PTS system N-acetylmuramic acid-specific EIIBC component</fullName>
        <ecNumber evidence="11">2.7.1.192</ecNumber>
    </recommendedName>
    <alternativeName>
        <fullName evidence="13">EIIBC-MurNAc</fullName>
    </alternativeName>
</protein>
<accession>A0ABD5LZZ4</accession>
<keyword evidence="10" id="KW-0472">Membrane</keyword>
<keyword evidence="7" id="KW-0812">Transmembrane</keyword>
<comment type="caution">
    <text evidence="17">The sequence shown here is derived from an EMBL/GenBank/DDBJ whole genome shotgun (WGS) entry which is preliminary data.</text>
</comment>
<dbReference type="AlphaFoldDB" id="A0ABD5LZZ4"/>
<keyword evidence="6" id="KW-0598">Phosphotransferase system</keyword>
<dbReference type="EMBL" id="JADQCH020000002">
    <property type="protein sequence ID" value="MEY2344994.1"/>
    <property type="molecule type" value="Genomic_DNA"/>
</dbReference>
<evidence type="ECO:0000256" key="14">
    <source>
        <dbReference type="ARBA" id="ARBA00048265"/>
    </source>
</evidence>
<evidence type="ECO:0000256" key="8">
    <source>
        <dbReference type="ARBA" id="ARBA00022777"/>
    </source>
</evidence>
<dbReference type="GO" id="GO:0005886">
    <property type="term" value="C:plasma membrane"/>
    <property type="evidence" value="ECO:0007669"/>
    <property type="project" value="UniProtKB-SubCell"/>
</dbReference>
<evidence type="ECO:0000256" key="7">
    <source>
        <dbReference type="ARBA" id="ARBA00022692"/>
    </source>
</evidence>
<dbReference type="PROSITE" id="PS51098">
    <property type="entry name" value="PTS_EIIB_TYPE_1"/>
    <property type="match status" value="1"/>
</dbReference>
<dbReference type="GO" id="GO:0009401">
    <property type="term" value="P:phosphoenolpyruvate-dependent sugar phosphotransferase system"/>
    <property type="evidence" value="ECO:0007669"/>
    <property type="project" value="UniProtKB-KW"/>
</dbReference>
<sequence length="90" mass="10000">MANKIEHLDTLASEIEKQAGGFSNIATLTHCMTRIRLILKDSSLFNTEALKQVDGVKGVVFNGEQHQVIVGMGTAAKVYSIMNKRMQKHR</sequence>
<evidence type="ECO:0000256" key="12">
    <source>
        <dbReference type="ARBA" id="ARBA00040399"/>
    </source>
</evidence>
<dbReference type="PANTHER" id="PTHR30175">
    <property type="entry name" value="PHOSPHOTRANSFERASE SYSTEM TRANSPORT PROTEIN"/>
    <property type="match status" value="1"/>
</dbReference>
<dbReference type="Pfam" id="PF00367">
    <property type="entry name" value="PTS_EIIB"/>
    <property type="match status" value="1"/>
</dbReference>
<evidence type="ECO:0000256" key="3">
    <source>
        <dbReference type="ARBA" id="ARBA00022475"/>
    </source>
</evidence>
<comment type="subcellular location">
    <subcellularLocation>
        <location evidence="1">Cell membrane</location>
        <topology evidence="1">Multi-pass membrane protein</topology>
    </subcellularLocation>
</comment>
<evidence type="ECO:0000256" key="10">
    <source>
        <dbReference type="ARBA" id="ARBA00023136"/>
    </source>
</evidence>
<keyword evidence="8" id="KW-0418">Kinase</keyword>